<dbReference type="RefSeq" id="WP_030785923.1">
    <property type="nucleotide sequence ID" value="NZ_JBFACJ010000024.1"/>
</dbReference>
<proteinExistence type="predicted"/>
<dbReference type="PROSITE" id="PS50943">
    <property type="entry name" value="HTH_CROC1"/>
    <property type="match status" value="1"/>
</dbReference>
<dbReference type="Proteomes" id="UP001603418">
    <property type="component" value="Unassembled WGS sequence"/>
</dbReference>
<organism evidence="2 3">
    <name type="scientific">Streptomyces eurythermus</name>
    <dbReference type="NCBI Taxonomy" id="42237"/>
    <lineage>
        <taxon>Bacteria</taxon>
        <taxon>Bacillati</taxon>
        <taxon>Actinomycetota</taxon>
        <taxon>Actinomycetes</taxon>
        <taxon>Kitasatosporales</taxon>
        <taxon>Streptomycetaceae</taxon>
        <taxon>Streptomyces</taxon>
    </lineage>
</organism>
<keyword evidence="3" id="KW-1185">Reference proteome</keyword>
<dbReference type="Pfam" id="PF13560">
    <property type="entry name" value="HTH_31"/>
    <property type="match status" value="1"/>
</dbReference>
<protein>
    <submittedName>
        <fullName evidence="2">Helix-turn-helix domain-containing protein</fullName>
    </submittedName>
</protein>
<dbReference type="InterPro" id="IPR001387">
    <property type="entry name" value="Cro/C1-type_HTH"/>
</dbReference>
<dbReference type="SMART" id="SM00530">
    <property type="entry name" value="HTH_XRE"/>
    <property type="match status" value="1"/>
</dbReference>
<dbReference type="SUPFAM" id="SSF47413">
    <property type="entry name" value="lambda repressor-like DNA-binding domains"/>
    <property type="match status" value="1"/>
</dbReference>
<dbReference type="InterPro" id="IPR010982">
    <property type="entry name" value="Lambda_DNA-bd_dom_sf"/>
</dbReference>
<gene>
    <name evidence="2" type="ORF">ACF1HC_29790</name>
</gene>
<sequence length="290" mass="31073">MTVPATAARAVVRALVPPTKSGHACEDGACREASVDDVVVGTILRAAREHARLSPGDAAACLGLREARIIRLETGRATWSPQHAVTLARRYGIPAEQVEELGELLAAEHDHAVPDLGADPGPRLAALEGQAVAIRVATRTVPPFVYGWGTKGTLLTGQPRPGMPTAPRPRPWPACPVTLLWEEYTLAWGYIDAATTAARLRHLAAMAGAGVLQFRILIPDYDTWFEPVGSELTLEHTTVCVEEHLYGVTYSNGPAAAWKKAALDRQLAAALSPEDSLAALHRAAERWARS</sequence>
<reference evidence="2 3" key="1">
    <citation type="submission" date="2024-10" db="EMBL/GenBank/DDBJ databases">
        <title>The Natural Products Discovery Center: Release of the First 8490 Sequenced Strains for Exploring Actinobacteria Biosynthetic Diversity.</title>
        <authorList>
            <person name="Kalkreuter E."/>
            <person name="Kautsar S.A."/>
            <person name="Yang D."/>
            <person name="Bader C.D."/>
            <person name="Teijaro C.N."/>
            <person name="Fluegel L."/>
            <person name="Davis C.M."/>
            <person name="Simpson J.R."/>
            <person name="Lauterbach L."/>
            <person name="Steele A.D."/>
            <person name="Gui C."/>
            <person name="Meng S."/>
            <person name="Li G."/>
            <person name="Viehrig K."/>
            <person name="Ye F."/>
            <person name="Su P."/>
            <person name="Kiefer A.F."/>
            <person name="Nichols A."/>
            <person name="Cepeda A.J."/>
            <person name="Yan W."/>
            <person name="Fan B."/>
            <person name="Jiang Y."/>
            <person name="Adhikari A."/>
            <person name="Zheng C.-J."/>
            <person name="Schuster L."/>
            <person name="Cowan T.M."/>
            <person name="Smanski M.J."/>
            <person name="Chevrette M.G."/>
            <person name="De Carvalho L.P.S."/>
            <person name="Shen B."/>
        </authorList>
    </citation>
    <scope>NUCLEOTIDE SEQUENCE [LARGE SCALE GENOMIC DNA]</scope>
    <source>
        <strain evidence="2 3">NPDC013366</strain>
    </source>
</reference>
<name>A0ABW6Z3N1_9ACTN</name>
<evidence type="ECO:0000259" key="1">
    <source>
        <dbReference type="PROSITE" id="PS50943"/>
    </source>
</evidence>
<comment type="caution">
    <text evidence="2">The sequence shown here is derived from an EMBL/GenBank/DDBJ whole genome shotgun (WGS) entry which is preliminary data.</text>
</comment>
<feature type="domain" description="HTH cro/C1-type" evidence="1">
    <location>
        <begin position="44"/>
        <end position="98"/>
    </location>
</feature>
<evidence type="ECO:0000313" key="2">
    <source>
        <dbReference type="EMBL" id="MFF9885754.1"/>
    </source>
</evidence>
<accession>A0ABW6Z3N1</accession>
<evidence type="ECO:0000313" key="3">
    <source>
        <dbReference type="Proteomes" id="UP001603418"/>
    </source>
</evidence>
<dbReference type="Gene3D" id="1.10.260.40">
    <property type="entry name" value="lambda repressor-like DNA-binding domains"/>
    <property type="match status" value="1"/>
</dbReference>
<dbReference type="CDD" id="cd00093">
    <property type="entry name" value="HTH_XRE"/>
    <property type="match status" value="1"/>
</dbReference>
<dbReference type="EMBL" id="JBICBM010000015">
    <property type="protein sequence ID" value="MFF9885754.1"/>
    <property type="molecule type" value="Genomic_DNA"/>
</dbReference>